<dbReference type="Proteomes" id="UP000789525">
    <property type="component" value="Unassembled WGS sequence"/>
</dbReference>
<accession>A0ACA9MHP0</accession>
<keyword evidence="2" id="KW-1185">Reference proteome</keyword>
<comment type="caution">
    <text evidence="1">The sequence shown here is derived from an EMBL/GenBank/DDBJ whole genome shotgun (WGS) entry which is preliminary data.</text>
</comment>
<dbReference type="EMBL" id="CAJVPT010013143">
    <property type="protein sequence ID" value="CAG8593293.1"/>
    <property type="molecule type" value="Genomic_DNA"/>
</dbReference>
<proteinExistence type="predicted"/>
<name>A0ACA9MHP0_9GLOM</name>
<evidence type="ECO:0000313" key="1">
    <source>
        <dbReference type="EMBL" id="CAG8593293.1"/>
    </source>
</evidence>
<protein>
    <submittedName>
        <fullName evidence="1">16537_t:CDS:1</fullName>
    </submittedName>
</protein>
<sequence>MLSHKIWNDSSMVGKHWAEVSTMFTSQEVLAMEREVLLLLRYDLEVTTEEIWKTARPFMGAPWLALSKSEKERVRKCESRLAGEATGNAYVVERQEQLAP</sequence>
<organism evidence="1 2">
    <name type="scientific">Acaulospora colombiana</name>
    <dbReference type="NCBI Taxonomy" id="27376"/>
    <lineage>
        <taxon>Eukaryota</taxon>
        <taxon>Fungi</taxon>
        <taxon>Fungi incertae sedis</taxon>
        <taxon>Mucoromycota</taxon>
        <taxon>Glomeromycotina</taxon>
        <taxon>Glomeromycetes</taxon>
        <taxon>Diversisporales</taxon>
        <taxon>Acaulosporaceae</taxon>
        <taxon>Acaulospora</taxon>
    </lineage>
</organism>
<evidence type="ECO:0000313" key="2">
    <source>
        <dbReference type="Proteomes" id="UP000789525"/>
    </source>
</evidence>
<reference evidence="1" key="1">
    <citation type="submission" date="2021-06" db="EMBL/GenBank/DDBJ databases">
        <authorList>
            <person name="Kallberg Y."/>
            <person name="Tangrot J."/>
            <person name="Rosling A."/>
        </authorList>
    </citation>
    <scope>NUCLEOTIDE SEQUENCE</scope>
    <source>
        <strain evidence="1">CL356</strain>
    </source>
</reference>
<feature type="non-terminal residue" evidence="1">
    <location>
        <position position="100"/>
    </location>
</feature>
<gene>
    <name evidence="1" type="ORF">ACOLOM_LOCUS6407</name>
</gene>